<dbReference type="InterPro" id="IPR042259">
    <property type="entry name" value="Raco-like_middle_sf"/>
</dbReference>
<evidence type="ECO:0000313" key="3">
    <source>
        <dbReference type="Proteomes" id="UP000824073"/>
    </source>
</evidence>
<dbReference type="Gene3D" id="3.10.20.30">
    <property type="match status" value="1"/>
</dbReference>
<protein>
    <submittedName>
        <fullName evidence="2">DUF4445 domain-containing protein</fullName>
    </submittedName>
</protein>
<dbReference type="PANTHER" id="PTHR42895:SF2">
    <property type="entry name" value="IRON-SULFUR CLUSTER PROTEIN"/>
    <property type="match status" value="1"/>
</dbReference>
<dbReference type="AlphaFoldDB" id="A0A9D1LJY2"/>
<dbReference type="Pfam" id="PF00111">
    <property type="entry name" value="Fer2"/>
    <property type="match status" value="1"/>
</dbReference>
<comment type="caution">
    <text evidence="2">The sequence shown here is derived from an EMBL/GenBank/DDBJ whole genome shotgun (WGS) entry which is preliminary data.</text>
</comment>
<dbReference type="Pfam" id="PF17651">
    <property type="entry name" value="Raco_middle"/>
    <property type="match status" value="1"/>
</dbReference>
<feature type="domain" description="2Fe-2S ferredoxin-type" evidence="1">
    <location>
        <begin position="2"/>
        <end position="95"/>
    </location>
</feature>
<dbReference type="InterPro" id="IPR036010">
    <property type="entry name" value="2Fe-2S_ferredoxin-like_sf"/>
</dbReference>
<dbReference type="InterPro" id="IPR052911">
    <property type="entry name" value="Corrinoid_activation_enz"/>
</dbReference>
<evidence type="ECO:0000259" key="1">
    <source>
        <dbReference type="PROSITE" id="PS51085"/>
    </source>
</evidence>
<dbReference type="InterPro" id="IPR041414">
    <property type="entry name" value="Raco-like_middle"/>
</dbReference>
<dbReference type="GO" id="GO:0051536">
    <property type="term" value="F:iron-sulfur cluster binding"/>
    <property type="evidence" value="ECO:0007669"/>
    <property type="project" value="InterPro"/>
</dbReference>
<name>A0A9D1LJY2_9CLOT</name>
<dbReference type="PROSITE" id="PS51085">
    <property type="entry name" value="2FE2S_FER_2"/>
    <property type="match status" value="1"/>
</dbReference>
<sequence length="555" mass="58540">MPRITVCLPGRPQQSVDCAAGENLYRTLAARRLMDAPCGGMGKCGKCRVRLPDSPPPAQPEDRRFFTADELHAGWRLACLHTVEGDMTVELPAREAVSDIISSGLTRPAEGLPVVRKERTAQGGTRLLRLESQALDEPGDTAERLFGIAVDIGTTTIVATLVDLCTGQELLSASCVNSQSVYGQDVMSRIQYAGQPGGAAELRDAVLRDLQSLLGHLYSHNTAGVRPDHVYEIAIAANNTMIHLLLGADPSGMGRTPYRPALHGAQTCPASVLGLPASPACMVYCLPAVSAFVGGDITAGVLTCGLDRTDRTVLFIDIGTNGEIVLSRAGRMYACSCAAGPALEGMNISCGMRAAAGAVEDVHLADRDGTLTAMLTVIGNTAPRGLCGSGLLAAIAQLRAHGIIQPTGRLQTHPLVDVVDGKKRVVLDASAGIILTQNDIRQVQLAKGALLSGIQTMMRFAGIGPSEIDEMLVAGQFGAHLKVESLVGAGIIPAALGPVVRYVGNTSKSGAMLCLLSRDERKRVEDIAGRIDYVELSALDGYEKVFVQAMKFQEE</sequence>
<reference evidence="2" key="1">
    <citation type="submission" date="2020-10" db="EMBL/GenBank/DDBJ databases">
        <authorList>
            <person name="Gilroy R."/>
        </authorList>
    </citation>
    <scope>NUCLEOTIDE SEQUENCE</scope>
    <source>
        <strain evidence="2">CHK191-8634</strain>
    </source>
</reference>
<gene>
    <name evidence="2" type="ORF">IAB67_03990</name>
</gene>
<dbReference type="EMBL" id="DVMR01000035">
    <property type="protein sequence ID" value="HIU43438.1"/>
    <property type="molecule type" value="Genomic_DNA"/>
</dbReference>
<dbReference type="Pfam" id="PF14574">
    <property type="entry name" value="RACo_C_ter"/>
    <property type="match status" value="1"/>
</dbReference>
<dbReference type="SUPFAM" id="SSF54292">
    <property type="entry name" value="2Fe-2S ferredoxin-like"/>
    <property type="match status" value="1"/>
</dbReference>
<evidence type="ECO:0000313" key="2">
    <source>
        <dbReference type="EMBL" id="HIU43438.1"/>
    </source>
</evidence>
<dbReference type="PANTHER" id="PTHR42895">
    <property type="entry name" value="IRON-SULFUR CLUSTER-BINDING PROTEIN-RELATED"/>
    <property type="match status" value="1"/>
</dbReference>
<dbReference type="InterPro" id="IPR001041">
    <property type="entry name" value="2Fe-2S_ferredoxin-type"/>
</dbReference>
<dbReference type="Gene3D" id="3.30.420.480">
    <property type="entry name" value="Domain of unknown function (DUF4445)"/>
    <property type="match status" value="1"/>
</dbReference>
<dbReference type="InterPro" id="IPR027980">
    <property type="entry name" value="RACo_C"/>
</dbReference>
<accession>A0A9D1LJY2</accession>
<reference evidence="2" key="2">
    <citation type="journal article" date="2021" name="PeerJ">
        <title>Extensive microbial diversity within the chicken gut microbiome revealed by metagenomics and culture.</title>
        <authorList>
            <person name="Gilroy R."/>
            <person name="Ravi A."/>
            <person name="Getino M."/>
            <person name="Pursley I."/>
            <person name="Horton D.L."/>
            <person name="Alikhan N.F."/>
            <person name="Baker D."/>
            <person name="Gharbi K."/>
            <person name="Hall N."/>
            <person name="Watson M."/>
            <person name="Adriaenssens E.M."/>
            <person name="Foster-Nyarko E."/>
            <person name="Jarju S."/>
            <person name="Secka A."/>
            <person name="Antonio M."/>
            <person name="Oren A."/>
            <person name="Chaudhuri R.R."/>
            <person name="La Ragione R."/>
            <person name="Hildebrand F."/>
            <person name="Pallen M.J."/>
        </authorList>
    </citation>
    <scope>NUCLEOTIDE SEQUENCE</scope>
    <source>
        <strain evidence="2">CHK191-8634</strain>
    </source>
</reference>
<dbReference type="Proteomes" id="UP000824073">
    <property type="component" value="Unassembled WGS sequence"/>
</dbReference>
<proteinExistence type="predicted"/>
<dbReference type="CDD" id="cd00207">
    <property type="entry name" value="fer2"/>
    <property type="match status" value="1"/>
</dbReference>
<organism evidence="2 3">
    <name type="scientific">Candidatus Ventrousia excrementavium</name>
    <dbReference type="NCBI Taxonomy" id="2840961"/>
    <lineage>
        <taxon>Bacteria</taxon>
        <taxon>Bacillati</taxon>
        <taxon>Bacillota</taxon>
        <taxon>Clostridia</taxon>
        <taxon>Eubacteriales</taxon>
        <taxon>Clostridiaceae</taxon>
        <taxon>Clostridiaceae incertae sedis</taxon>
        <taxon>Candidatus Ventrousia</taxon>
    </lineage>
</organism>
<dbReference type="InterPro" id="IPR012675">
    <property type="entry name" value="Beta-grasp_dom_sf"/>
</dbReference>